<feature type="compositionally biased region" description="Low complexity" evidence="3">
    <location>
        <begin position="191"/>
        <end position="216"/>
    </location>
</feature>
<comment type="caution">
    <text evidence="6">The sequence shown here is derived from an EMBL/GenBank/DDBJ whole genome shotgun (WGS) entry which is preliminary data.</text>
</comment>
<keyword evidence="4" id="KW-0472">Membrane</keyword>
<feature type="transmembrane region" description="Helical" evidence="4">
    <location>
        <begin position="138"/>
        <end position="167"/>
    </location>
</feature>
<dbReference type="InterPro" id="IPR042333">
    <property type="entry name" value="LRAD2/Mig-13-like"/>
</dbReference>
<feature type="compositionally biased region" description="Pro residues" evidence="3">
    <location>
        <begin position="267"/>
        <end position="280"/>
    </location>
</feature>
<dbReference type="Pfam" id="PF06119">
    <property type="entry name" value="NIDO"/>
    <property type="match status" value="1"/>
</dbReference>
<feature type="compositionally biased region" description="Low complexity" evidence="3">
    <location>
        <begin position="281"/>
        <end position="290"/>
    </location>
</feature>
<dbReference type="EMBL" id="CASHTH010002765">
    <property type="protein sequence ID" value="CAI8034987.1"/>
    <property type="molecule type" value="Genomic_DNA"/>
</dbReference>
<evidence type="ECO:0000256" key="2">
    <source>
        <dbReference type="PROSITE-ProRule" id="PRU00124"/>
    </source>
</evidence>
<feature type="domain" description="NIDO" evidence="5">
    <location>
        <begin position="2"/>
        <end position="50"/>
    </location>
</feature>
<feature type="region of interest" description="Disordered" evidence="3">
    <location>
        <begin position="187"/>
        <end position="304"/>
    </location>
</feature>
<feature type="disulfide bond" evidence="2">
    <location>
        <begin position="108"/>
        <end position="126"/>
    </location>
</feature>
<dbReference type="SMART" id="SM00192">
    <property type="entry name" value="LDLa"/>
    <property type="match status" value="1"/>
</dbReference>
<dbReference type="InterPro" id="IPR002172">
    <property type="entry name" value="LDrepeatLR_classA_rpt"/>
</dbReference>
<evidence type="ECO:0000313" key="6">
    <source>
        <dbReference type="EMBL" id="CAI8034987.1"/>
    </source>
</evidence>
<dbReference type="Proteomes" id="UP001174909">
    <property type="component" value="Unassembled WGS sequence"/>
</dbReference>
<feature type="disulfide bond" evidence="2">
    <location>
        <begin position="120"/>
        <end position="135"/>
    </location>
</feature>
<dbReference type="GO" id="GO:0007160">
    <property type="term" value="P:cell-matrix adhesion"/>
    <property type="evidence" value="ECO:0007669"/>
    <property type="project" value="InterPro"/>
</dbReference>
<dbReference type="InterPro" id="IPR036055">
    <property type="entry name" value="LDL_receptor-like_sf"/>
</dbReference>
<reference evidence="6" key="1">
    <citation type="submission" date="2023-03" db="EMBL/GenBank/DDBJ databases">
        <authorList>
            <person name="Steffen K."/>
            <person name="Cardenas P."/>
        </authorList>
    </citation>
    <scope>NUCLEOTIDE SEQUENCE</scope>
</reference>
<dbReference type="PROSITE" id="PS01209">
    <property type="entry name" value="LDLRA_1"/>
    <property type="match status" value="1"/>
</dbReference>
<dbReference type="CDD" id="cd00112">
    <property type="entry name" value="LDLa"/>
    <property type="match status" value="1"/>
</dbReference>
<feature type="compositionally biased region" description="Pro residues" evidence="3">
    <location>
        <begin position="217"/>
        <end position="227"/>
    </location>
</feature>
<keyword evidence="4" id="KW-0812">Transmembrane</keyword>
<sequence>MMVVEWDGVAKYGGSSFDTSTFQAVLITDDYDSYAVFIYQCGGMEWGGATIGWSYSRNLYEEHYLSEAYYSYDIGCTYSSTSSAIIYDVYSDDPTTYPTYCYSSDFECDNGDCVPDSYRCDDYDDCGDNSDEEGCVNVGLAVGLSVAICFILIIVGVPVCVVVTVYWSNRRRQRLVRTRIVGTTPIGGGATTVVSSTGNTSFSATPTAYPAQQPYYPAQPPPAPYPSQPAYSTQPQKKYGEAPPSYETASAYPPQGYPQFQPNPVAAYPPQPYPPQPQPGYPVDVPYPIQGNPPPPQDPTLPQT</sequence>
<feature type="disulfide bond" evidence="2">
    <location>
        <begin position="101"/>
        <end position="113"/>
    </location>
</feature>
<dbReference type="InterPro" id="IPR023415">
    <property type="entry name" value="LDLR_class-A_CS"/>
</dbReference>
<evidence type="ECO:0000256" key="4">
    <source>
        <dbReference type="SAM" id="Phobius"/>
    </source>
</evidence>
<evidence type="ECO:0000256" key="1">
    <source>
        <dbReference type="ARBA" id="ARBA00023157"/>
    </source>
</evidence>
<evidence type="ECO:0000313" key="7">
    <source>
        <dbReference type="Proteomes" id="UP001174909"/>
    </source>
</evidence>
<dbReference type="PANTHER" id="PTHR24652">
    <property type="entry name" value="LOW-DENSITY LIPOPROTEIN RECEPTOR CLASS A DOMAIN-CONTAINING PROTEIN 2"/>
    <property type="match status" value="1"/>
</dbReference>
<keyword evidence="6" id="KW-0675">Receptor</keyword>
<feature type="compositionally biased region" description="Pro residues" evidence="3">
    <location>
        <begin position="291"/>
        <end position="304"/>
    </location>
</feature>
<proteinExistence type="predicted"/>
<dbReference type="PRINTS" id="PR01217">
    <property type="entry name" value="PRICHEXTENSN"/>
</dbReference>
<keyword evidence="7" id="KW-1185">Reference proteome</keyword>
<name>A0AA35STD1_GEOBA</name>
<accession>A0AA35STD1</accession>
<organism evidence="6 7">
    <name type="scientific">Geodia barretti</name>
    <name type="common">Barrett's horny sponge</name>
    <dbReference type="NCBI Taxonomy" id="519541"/>
    <lineage>
        <taxon>Eukaryota</taxon>
        <taxon>Metazoa</taxon>
        <taxon>Porifera</taxon>
        <taxon>Demospongiae</taxon>
        <taxon>Heteroscleromorpha</taxon>
        <taxon>Tetractinellida</taxon>
        <taxon>Astrophorina</taxon>
        <taxon>Geodiidae</taxon>
        <taxon>Geodia</taxon>
    </lineage>
</organism>
<evidence type="ECO:0000256" key="3">
    <source>
        <dbReference type="SAM" id="MobiDB-lite"/>
    </source>
</evidence>
<dbReference type="AlphaFoldDB" id="A0AA35STD1"/>
<dbReference type="Gene3D" id="4.10.400.10">
    <property type="entry name" value="Low-density Lipoprotein Receptor"/>
    <property type="match status" value="1"/>
</dbReference>
<dbReference type="PROSITE" id="PS50068">
    <property type="entry name" value="LDLRA_2"/>
    <property type="match status" value="1"/>
</dbReference>
<gene>
    <name evidence="6" type="ORF">GBAR_LOCUS19636</name>
</gene>
<evidence type="ECO:0000259" key="5">
    <source>
        <dbReference type="Pfam" id="PF06119"/>
    </source>
</evidence>
<dbReference type="InterPro" id="IPR003886">
    <property type="entry name" value="NIDO_dom"/>
</dbReference>
<dbReference type="Pfam" id="PF00057">
    <property type="entry name" value="Ldl_recept_a"/>
    <property type="match status" value="1"/>
</dbReference>
<protein>
    <submittedName>
        <fullName evidence="6">Vitellogenin receptor</fullName>
    </submittedName>
</protein>
<keyword evidence="1 2" id="KW-1015">Disulfide bond</keyword>
<dbReference type="SUPFAM" id="SSF57424">
    <property type="entry name" value="LDL receptor-like module"/>
    <property type="match status" value="1"/>
</dbReference>
<keyword evidence="4" id="KW-1133">Transmembrane helix</keyword>